<feature type="compositionally biased region" description="Polar residues" evidence="1">
    <location>
        <begin position="15"/>
        <end position="24"/>
    </location>
</feature>
<feature type="compositionally biased region" description="Basic and acidic residues" evidence="1">
    <location>
        <begin position="1"/>
        <end position="13"/>
    </location>
</feature>
<accession>A0A815HGW2</accession>
<dbReference type="OrthoDB" id="10013548at2759"/>
<name>A0A815HGW2_ADIRI</name>
<gene>
    <name evidence="2" type="ORF">EDS130_LOCUS22025</name>
    <name evidence="3" type="ORF">XAT740_LOCUS31544</name>
</gene>
<comment type="caution">
    <text evidence="3">The sequence shown here is derived from an EMBL/GenBank/DDBJ whole genome shotgun (WGS) entry which is preliminary data.</text>
</comment>
<sequence>MSDKGQTEGHWESHSYASRTTQVGDSPAVTVGKEASAQGTFDHGKPVVTESHAASFSDKGHPGTLEYKDANADQQKSIK</sequence>
<evidence type="ECO:0000313" key="4">
    <source>
        <dbReference type="Proteomes" id="UP000663828"/>
    </source>
</evidence>
<dbReference type="EMBL" id="CAJNOR010002881">
    <property type="protein sequence ID" value="CAF1352186.1"/>
    <property type="molecule type" value="Genomic_DNA"/>
</dbReference>
<feature type="compositionally biased region" description="Basic and acidic residues" evidence="1">
    <location>
        <begin position="58"/>
        <end position="71"/>
    </location>
</feature>
<reference evidence="3" key="1">
    <citation type="submission" date="2021-02" db="EMBL/GenBank/DDBJ databases">
        <authorList>
            <person name="Nowell W R."/>
        </authorList>
    </citation>
    <scope>NUCLEOTIDE SEQUENCE</scope>
</reference>
<organism evidence="3 4">
    <name type="scientific">Adineta ricciae</name>
    <name type="common">Rotifer</name>
    <dbReference type="NCBI Taxonomy" id="249248"/>
    <lineage>
        <taxon>Eukaryota</taxon>
        <taxon>Metazoa</taxon>
        <taxon>Spiralia</taxon>
        <taxon>Gnathifera</taxon>
        <taxon>Rotifera</taxon>
        <taxon>Eurotatoria</taxon>
        <taxon>Bdelloidea</taxon>
        <taxon>Adinetida</taxon>
        <taxon>Adinetidae</taxon>
        <taxon>Adineta</taxon>
    </lineage>
</organism>
<dbReference type="Proteomes" id="UP000663852">
    <property type="component" value="Unassembled WGS sequence"/>
</dbReference>
<dbReference type="AlphaFoldDB" id="A0A815HGW2"/>
<keyword evidence="4" id="KW-1185">Reference proteome</keyword>
<feature type="region of interest" description="Disordered" evidence="1">
    <location>
        <begin position="1"/>
        <end position="79"/>
    </location>
</feature>
<proteinExistence type="predicted"/>
<evidence type="ECO:0000313" key="2">
    <source>
        <dbReference type="EMBL" id="CAF1139818.1"/>
    </source>
</evidence>
<dbReference type="Proteomes" id="UP000663828">
    <property type="component" value="Unassembled WGS sequence"/>
</dbReference>
<evidence type="ECO:0000256" key="1">
    <source>
        <dbReference type="SAM" id="MobiDB-lite"/>
    </source>
</evidence>
<dbReference type="EMBL" id="CAJNOJ010000113">
    <property type="protein sequence ID" value="CAF1139818.1"/>
    <property type="molecule type" value="Genomic_DNA"/>
</dbReference>
<protein>
    <submittedName>
        <fullName evidence="3">Uncharacterized protein</fullName>
    </submittedName>
</protein>
<evidence type="ECO:0000313" key="3">
    <source>
        <dbReference type="EMBL" id="CAF1352186.1"/>
    </source>
</evidence>